<dbReference type="Proteomes" id="UP000000495">
    <property type="component" value="Chromosome"/>
</dbReference>
<dbReference type="HOGENOM" id="CLU_078235_1_0_0"/>
<organism evidence="5 6">
    <name type="scientific">Parachlamydia acanthamoebae (strain UV7)</name>
    <dbReference type="NCBI Taxonomy" id="765952"/>
    <lineage>
        <taxon>Bacteria</taxon>
        <taxon>Pseudomonadati</taxon>
        <taxon>Chlamydiota</taxon>
        <taxon>Chlamydiia</taxon>
        <taxon>Parachlamydiales</taxon>
        <taxon>Parachlamydiaceae</taxon>
        <taxon>Parachlamydia</taxon>
    </lineage>
</organism>
<evidence type="ECO:0000259" key="4">
    <source>
        <dbReference type="Pfam" id="PF13649"/>
    </source>
</evidence>
<reference evidence="5 6" key="2">
    <citation type="journal article" date="2011" name="Mol. Biol. Evol.">
        <title>Unity in variety--the pan-genome of the Chlamydiae.</title>
        <authorList>
            <person name="Collingro A."/>
            <person name="Tischler P."/>
            <person name="Weinmaier T."/>
            <person name="Penz T."/>
            <person name="Heinz E."/>
            <person name="Brunham R.C."/>
            <person name="Read T.D."/>
            <person name="Bavoil P.M."/>
            <person name="Sachse K."/>
            <person name="Kahane S."/>
            <person name="Friedman M.G."/>
            <person name="Rattei T."/>
            <person name="Myers G.S."/>
            <person name="Horn M."/>
        </authorList>
    </citation>
    <scope>NUCLEOTIDE SEQUENCE [LARGE SCALE GENOMIC DNA]</scope>
    <source>
        <strain evidence="6">UV7</strain>
    </source>
</reference>
<feature type="domain" description="Methyltransferase" evidence="4">
    <location>
        <begin position="59"/>
        <end position="149"/>
    </location>
</feature>
<evidence type="ECO:0000256" key="2">
    <source>
        <dbReference type="ARBA" id="ARBA00022679"/>
    </source>
</evidence>
<dbReference type="STRING" id="765952.PUV_15370"/>
<dbReference type="GO" id="GO:0032259">
    <property type="term" value="P:methylation"/>
    <property type="evidence" value="ECO:0007669"/>
    <property type="project" value="UniProtKB-KW"/>
</dbReference>
<evidence type="ECO:0000313" key="6">
    <source>
        <dbReference type="Proteomes" id="UP000000495"/>
    </source>
</evidence>
<dbReference type="SUPFAM" id="SSF53335">
    <property type="entry name" value="S-adenosyl-L-methionine-dependent methyltransferases"/>
    <property type="match status" value="1"/>
</dbReference>
<evidence type="ECO:0000256" key="1">
    <source>
        <dbReference type="ARBA" id="ARBA00022603"/>
    </source>
</evidence>
<sequence>MFFSKRSMELELIDLGPSHYSSEEYRDCLDKLNKVGKYLGGDHASFCAMQQLSFSPASVLDVGCGGGGFTQKLGRFYKEATVRGIDISHEAIISAQEHNRCPNVVFECRNLSEIPTKSYDIVISTLVCHHLSDADLIAFLKECLRVAKQKVIVNDLHRHPLAWLGFSLLAPILFKNRLITHDGSLSVKRAFKRKDWRYYLQVLQVQGHLSWYWPFRWILTMDAQ</sequence>
<evidence type="ECO:0000256" key="3">
    <source>
        <dbReference type="ARBA" id="ARBA00022691"/>
    </source>
</evidence>
<keyword evidence="2" id="KW-0808">Transferase</keyword>
<dbReference type="InterPro" id="IPR041698">
    <property type="entry name" value="Methyltransf_25"/>
</dbReference>
<reference key="1">
    <citation type="journal article" date="2011" name="Mol. Biol. Evol.">
        <title>Unity in variety -- the pan-genome of the Chlamydiae.</title>
        <authorList>
            <person name="Collingro A."/>
            <person name="Tischler P."/>
            <person name="Weinmaier T."/>
            <person name="Penz T."/>
            <person name="Heinz E."/>
            <person name="Brunham R.C."/>
            <person name="Read T.D."/>
            <person name="Bavoil P.M."/>
            <person name="Sachse K."/>
            <person name="Kahane S."/>
            <person name="Friedman M.G."/>
            <person name="Rattei T."/>
            <person name="Myers G.S.A."/>
            <person name="Horn M."/>
        </authorList>
    </citation>
    <scope>NUCLEOTIDE SEQUENCE</scope>
    <source>
        <strain>UV7</strain>
    </source>
</reference>
<dbReference type="CDD" id="cd02440">
    <property type="entry name" value="AdoMet_MTases"/>
    <property type="match status" value="1"/>
</dbReference>
<gene>
    <name evidence="5" type="ordered locus">PUV_15370</name>
</gene>
<dbReference type="PANTHER" id="PTHR43464:SF19">
    <property type="entry name" value="UBIQUINONE BIOSYNTHESIS O-METHYLTRANSFERASE, MITOCHONDRIAL"/>
    <property type="match status" value="1"/>
</dbReference>
<name>F8KZX8_PARAV</name>
<protein>
    <recommendedName>
        <fullName evidence="4">Methyltransferase domain-containing protein</fullName>
    </recommendedName>
</protein>
<dbReference type="Gene3D" id="3.40.50.150">
    <property type="entry name" value="Vaccinia Virus protein VP39"/>
    <property type="match status" value="1"/>
</dbReference>
<dbReference type="eggNOG" id="COG2227">
    <property type="taxonomic scope" value="Bacteria"/>
</dbReference>
<dbReference type="EMBL" id="FR872580">
    <property type="protein sequence ID" value="CCB86487.1"/>
    <property type="molecule type" value="Genomic_DNA"/>
</dbReference>
<accession>F8KZX8</accession>
<keyword evidence="6" id="KW-1185">Reference proteome</keyword>
<dbReference type="InterPro" id="IPR029063">
    <property type="entry name" value="SAM-dependent_MTases_sf"/>
</dbReference>
<dbReference type="KEGG" id="puv:PUV_15370"/>
<dbReference type="GO" id="GO:0008168">
    <property type="term" value="F:methyltransferase activity"/>
    <property type="evidence" value="ECO:0007669"/>
    <property type="project" value="UniProtKB-KW"/>
</dbReference>
<evidence type="ECO:0000313" key="5">
    <source>
        <dbReference type="EMBL" id="CCB86487.1"/>
    </source>
</evidence>
<proteinExistence type="predicted"/>
<keyword evidence="1" id="KW-0489">Methyltransferase</keyword>
<dbReference type="AlphaFoldDB" id="F8KZX8"/>
<dbReference type="Pfam" id="PF13649">
    <property type="entry name" value="Methyltransf_25"/>
    <property type="match status" value="1"/>
</dbReference>
<keyword evidence="3" id="KW-0949">S-adenosyl-L-methionine</keyword>
<dbReference type="PANTHER" id="PTHR43464">
    <property type="entry name" value="METHYLTRANSFERASE"/>
    <property type="match status" value="1"/>
</dbReference>